<reference evidence="1 2" key="1">
    <citation type="journal article" date="2018" name="BMC Genomics">
        <title>Genomic comparison of Trypanosoma conorhini and Trypanosoma rangeli to Trypanosoma cruzi strains of high and low virulence.</title>
        <authorList>
            <person name="Bradwell K.R."/>
            <person name="Koparde V.N."/>
            <person name="Matveyev A.V."/>
            <person name="Serrano M.G."/>
            <person name="Alves J.M."/>
            <person name="Parikh H."/>
            <person name="Huang B."/>
            <person name="Lee V."/>
            <person name="Espinosa-Alvarez O."/>
            <person name="Ortiz P.A."/>
            <person name="Costa-Martins A.G."/>
            <person name="Teixeira M.M."/>
            <person name="Buck G.A."/>
        </authorList>
    </citation>
    <scope>NUCLEOTIDE SEQUENCE [LARGE SCALE GENOMIC DNA]</scope>
    <source>
        <strain evidence="1 2">AM80</strain>
    </source>
</reference>
<dbReference type="EMBL" id="MKGL01000071">
    <property type="protein sequence ID" value="RNF08182.1"/>
    <property type="molecule type" value="Genomic_DNA"/>
</dbReference>
<evidence type="ECO:0000313" key="1">
    <source>
        <dbReference type="EMBL" id="RNF08182.1"/>
    </source>
</evidence>
<comment type="caution">
    <text evidence="1">The sequence shown here is derived from an EMBL/GenBank/DDBJ whole genome shotgun (WGS) entry which is preliminary data.</text>
</comment>
<dbReference type="GeneID" id="40326969"/>
<organism evidence="1 2">
    <name type="scientific">Trypanosoma rangeli</name>
    <dbReference type="NCBI Taxonomy" id="5698"/>
    <lineage>
        <taxon>Eukaryota</taxon>
        <taxon>Discoba</taxon>
        <taxon>Euglenozoa</taxon>
        <taxon>Kinetoplastea</taxon>
        <taxon>Metakinetoplastina</taxon>
        <taxon>Trypanosomatida</taxon>
        <taxon>Trypanosomatidae</taxon>
        <taxon>Trypanosoma</taxon>
        <taxon>Herpetosoma</taxon>
    </lineage>
</organism>
<dbReference type="RefSeq" id="XP_029240250.1">
    <property type="nucleotide sequence ID" value="XM_029380018.1"/>
</dbReference>
<name>A0A3R7KIB3_TRYRA</name>
<evidence type="ECO:0000313" key="2">
    <source>
        <dbReference type="Proteomes" id="UP000283634"/>
    </source>
</evidence>
<dbReference type="Proteomes" id="UP000283634">
    <property type="component" value="Unassembled WGS sequence"/>
</dbReference>
<sequence length="100" mass="10794">MCNFSRSAPALCMTAAFTRTNRNVPSPGSRARAKLSPDMISQAKRKTLSSHAAAVHDKLTALTKSPQHAHHSIVCFTTPWLQLQLGSLDCTTTASHRHAG</sequence>
<dbReference type="AlphaFoldDB" id="A0A3R7KIB3"/>
<proteinExistence type="predicted"/>
<protein>
    <submittedName>
        <fullName evidence="1">Uncharacterized protein</fullName>
    </submittedName>
</protein>
<keyword evidence="2" id="KW-1185">Reference proteome</keyword>
<gene>
    <name evidence="1" type="ORF">TraAM80_03036</name>
</gene>
<accession>A0A3R7KIB3</accession>